<keyword evidence="2" id="KW-1003">Cell membrane</keyword>
<evidence type="ECO:0000256" key="1">
    <source>
        <dbReference type="ARBA" id="ARBA00004651"/>
    </source>
</evidence>
<dbReference type="GO" id="GO:0007267">
    <property type="term" value="P:cell-cell signaling"/>
    <property type="evidence" value="ECO:0007669"/>
    <property type="project" value="TreeGrafter"/>
</dbReference>
<evidence type="ECO:0000259" key="9">
    <source>
        <dbReference type="SMART" id="SM01089"/>
    </source>
</evidence>
<dbReference type="InterPro" id="IPR013092">
    <property type="entry name" value="Connexin_N"/>
</dbReference>
<comment type="subcellular location">
    <subcellularLocation>
        <location evidence="1">Cell membrane</location>
        <topology evidence="1">Multi-pass membrane protein</topology>
    </subcellularLocation>
</comment>
<evidence type="ECO:0008006" key="12">
    <source>
        <dbReference type="Google" id="ProtNLM"/>
    </source>
</evidence>
<protein>
    <recommendedName>
        <fullName evidence="12">Gap junction protein</fullName>
    </recommendedName>
</protein>
<dbReference type="EMBL" id="JAVHJS010000004">
    <property type="protein sequence ID" value="KAK2860002.1"/>
    <property type="molecule type" value="Genomic_DNA"/>
</dbReference>
<keyword evidence="5 7" id="KW-0472">Membrane</keyword>
<dbReference type="PANTHER" id="PTHR11984:SF52">
    <property type="entry name" value="GAP JUNCTION GAMMA-2 PROTEIN"/>
    <property type="match status" value="1"/>
</dbReference>
<keyword evidence="11" id="KW-1185">Reference proteome</keyword>
<feature type="compositionally biased region" description="Polar residues" evidence="6">
    <location>
        <begin position="381"/>
        <end position="391"/>
    </location>
</feature>
<feature type="compositionally biased region" description="Polar residues" evidence="6">
    <location>
        <begin position="347"/>
        <end position="366"/>
    </location>
</feature>
<evidence type="ECO:0000313" key="10">
    <source>
        <dbReference type="EMBL" id="KAK2860002.1"/>
    </source>
</evidence>
<evidence type="ECO:0000313" key="11">
    <source>
        <dbReference type="Proteomes" id="UP001187315"/>
    </source>
</evidence>
<dbReference type="GO" id="GO:0005243">
    <property type="term" value="F:gap junction channel activity"/>
    <property type="evidence" value="ECO:0007669"/>
    <property type="project" value="TreeGrafter"/>
</dbReference>
<dbReference type="InterPro" id="IPR019570">
    <property type="entry name" value="Connexin_CCC"/>
</dbReference>
<evidence type="ECO:0000256" key="5">
    <source>
        <dbReference type="ARBA" id="ARBA00023136"/>
    </source>
</evidence>
<dbReference type="SMART" id="SM01089">
    <property type="entry name" value="Connexin_CCC"/>
    <property type="match status" value="1"/>
</dbReference>
<evidence type="ECO:0000256" key="2">
    <source>
        <dbReference type="ARBA" id="ARBA00022475"/>
    </source>
</evidence>
<dbReference type="Pfam" id="PF00029">
    <property type="entry name" value="Connexin"/>
    <property type="match status" value="1"/>
</dbReference>
<sequence length="391" mass="45092">MSWSFLHLLDEIHNHSSFVGKVWLMIHIVFRIVLMAVAGESIYSIEQSMFTCNTQQAGCNNVCYNSVSPLSNVRFWVFQIIMISTPPVMYLGYAIHKFARFSDDDQEHMTKRHRRIVRSRCRDVDQMEECDDGGDCDDMEPMMYREELELQEAETGMENNTRIDQTKQDGCCRIIQEGLMKFYILQLLSRAILEVFFLVGQYLLYGFHVSPTYVCDEIPCPHRVDCSVPNPTEKTIFLLIMYVVSSLCLLLNLCEMFHLGIGPFRDMIRRRRIRDQGGLHSCAFPYARNIPASPPAYNFAVQSENQNGVVCYEQNQNSTLPQQPNHSSVALHTQNQYQEQLHMAIRTNSTKSSSPASEQNRVNLEQRQGARPKADMEKSGTVKNWNTSLWI</sequence>
<accession>A0AA88NV13</accession>
<feature type="domain" description="Connexin cysteine-rich" evidence="9">
    <location>
        <begin position="193"/>
        <end position="259"/>
    </location>
</feature>
<comment type="caution">
    <text evidence="10">The sequence shown here is derived from an EMBL/GenBank/DDBJ whole genome shotgun (WGS) entry which is preliminary data.</text>
</comment>
<keyword evidence="4 7" id="KW-1133">Transmembrane helix</keyword>
<evidence type="ECO:0000256" key="6">
    <source>
        <dbReference type="SAM" id="MobiDB-lite"/>
    </source>
</evidence>
<dbReference type="InterPro" id="IPR000500">
    <property type="entry name" value="Connexin"/>
</dbReference>
<dbReference type="Gene3D" id="1.20.1440.80">
    <property type="entry name" value="Gap junction channel protein cysteine-rich domain"/>
    <property type="match status" value="1"/>
</dbReference>
<evidence type="ECO:0000256" key="7">
    <source>
        <dbReference type="SAM" id="Phobius"/>
    </source>
</evidence>
<feature type="transmembrane region" description="Helical" evidence="7">
    <location>
        <begin position="183"/>
        <end position="204"/>
    </location>
</feature>
<feature type="domain" description="Connexin N-terminal" evidence="8">
    <location>
        <begin position="41"/>
        <end position="74"/>
    </location>
</feature>
<dbReference type="SMART" id="SM00037">
    <property type="entry name" value="CNX"/>
    <property type="match status" value="1"/>
</dbReference>
<gene>
    <name evidence="10" type="ORF">Q7C36_004168</name>
</gene>
<dbReference type="Proteomes" id="UP001187315">
    <property type="component" value="Unassembled WGS sequence"/>
</dbReference>
<name>A0AA88NV13_TACVA</name>
<keyword evidence="3 7" id="KW-0812">Transmembrane</keyword>
<reference evidence="10" key="1">
    <citation type="submission" date="2023-08" db="EMBL/GenBank/DDBJ databases">
        <title>Pelteobagrus vachellii genome.</title>
        <authorList>
            <person name="Liu H."/>
        </authorList>
    </citation>
    <scope>NUCLEOTIDE SEQUENCE</scope>
    <source>
        <strain evidence="10">PRFRI_2022a</strain>
        <tissue evidence="10">Muscle</tissue>
    </source>
</reference>
<evidence type="ECO:0000259" key="8">
    <source>
        <dbReference type="SMART" id="SM00037"/>
    </source>
</evidence>
<proteinExistence type="predicted"/>
<evidence type="ECO:0000256" key="3">
    <source>
        <dbReference type="ARBA" id="ARBA00022692"/>
    </source>
</evidence>
<dbReference type="PANTHER" id="PTHR11984">
    <property type="entry name" value="CONNEXIN"/>
    <property type="match status" value="1"/>
</dbReference>
<dbReference type="PRINTS" id="PR00206">
    <property type="entry name" value="CONNEXIN"/>
</dbReference>
<feature type="transmembrane region" description="Helical" evidence="7">
    <location>
        <begin position="21"/>
        <end position="39"/>
    </location>
</feature>
<feature type="region of interest" description="Disordered" evidence="6">
    <location>
        <begin position="347"/>
        <end position="391"/>
    </location>
</feature>
<feature type="transmembrane region" description="Helical" evidence="7">
    <location>
        <begin position="236"/>
        <end position="264"/>
    </location>
</feature>
<dbReference type="AlphaFoldDB" id="A0AA88NV13"/>
<dbReference type="InterPro" id="IPR038359">
    <property type="entry name" value="Connexin_N_sf"/>
</dbReference>
<dbReference type="GO" id="GO:0005922">
    <property type="term" value="C:connexin complex"/>
    <property type="evidence" value="ECO:0007669"/>
    <property type="project" value="InterPro"/>
</dbReference>
<organism evidence="10 11">
    <name type="scientific">Tachysurus vachellii</name>
    <name type="common">Darkbarbel catfish</name>
    <name type="synonym">Pelteobagrus vachellii</name>
    <dbReference type="NCBI Taxonomy" id="175792"/>
    <lineage>
        <taxon>Eukaryota</taxon>
        <taxon>Metazoa</taxon>
        <taxon>Chordata</taxon>
        <taxon>Craniata</taxon>
        <taxon>Vertebrata</taxon>
        <taxon>Euteleostomi</taxon>
        <taxon>Actinopterygii</taxon>
        <taxon>Neopterygii</taxon>
        <taxon>Teleostei</taxon>
        <taxon>Ostariophysi</taxon>
        <taxon>Siluriformes</taxon>
        <taxon>Bagridae</taxon>
        <taxon>Tachysurus</taxon>
    </lineage>
</organism>
<evidence type="ECO:0000256" key="4">
    <source>
        <dbReference type="ARBA" id="ARBA00022989"/>
    </source>
</evidence>